<name>A0A538TBL3_UNCEI</name>
<evidence type="ECO:0000313" key="7">
    <source>
        <dbReference type="EMBL" id="TMQ61018.1"/>
    </source>
</evidence>
<evidence type="ECO:0000256" key="6">
    <source>
        <dbReference type="SAM" id="Phobius"/>
    </source>
</evidence>
<proteinExistence type="inferred from homology"/>
<sequence length="245" mass="23533">MRLNPSAPWGALLALAGAALVLVTRQGTRSGALAGFLVALIATAGLGAAAFVPLALFVLGSGLLTRTGRAKKERLGMAENNEGRRGVRHVTAKLALPAAAGGLALFGAAPDAILVLAYVAALAGAFADTAATELGPVIGGRVLALHGFRIVAAAHGTPGGVSAPGLLAGAGSALLAAIAASGVGLLPATSAWIAACAGFLGSVLESALAPTALGARVGHFGRNVFVSAASAGLALGASALGRIGS</sequence>
<evidence type="ECO:0000256" key="3">
    <source>
        <dbReference type="ARBA" id="ARBA00022692"/>
    </source>
</evidence>
<comment type="subcellular location">
    <subcellularLocation>
        <location evidence="1">Membrane</location>
        <topology evidence="1">Multi-pass membrane protein</topology>
    </subcellularLocation>
</comment>
<keyword evidence="3 6" id="KW-0812">Transmembrane</keyword>
<evidence type="ECO:0000256" key="2">
    <source>
        <dbReference type="ARBA" id="ARBA00009012"/>
    </source>
</evidence>
<organism evidence="7 8">
    <name type="scientific">Eiseniibacteriota bacterium</name>
    <dbReference type="NCBI Taxonomy" id="2212470"/>
    <lineage>
        <taxon>Bacteria</taxon>
        <taxon>Candidatus Eiseniibacteriota</taxon>
    </lineage>
</organism>
<gene>
    <name evidence="7" type="ORF">E6K76_00040</name>
</gene>
<evidence type="ECO:0000256" key="1">
    <source>
        <dbReference type="ARBA" id="ARBA00004141"/>
    </source>
</evidence>
<comment type="caution">
    <text evidence="7">The sequence shown here is derived from an EMBL/GenBank/DDBJ whole genome shotgun (WGS) entry which is preliminary data.</text>
</comment>
<protein>
    <submittedName>
        <fullName evidence="7">DUF92 domain-containing protein</fullName>
    </submittedName>
</protein>
<keyword evidence="5 6" id="KW-0472">Membrane</keyword>
<feature type="transmembrane region" description="Helical" evidence="6">
    <location>
        <begin position="35"/>
        <end position="64"/>
    </location>
</feature>
<dbReference type="Proteomes" id="UP000316852">
    <property type="component" value="Unassembled WGS sequence"/>
</dbReference>
<dbReference type="InterPro" id="IPR002794">
    <property type="entry name" value="DUF92_TMEM19"/>
</dbReference>
<feature type="transmembrane region" description="Helical" evidence="6">
    <location>
        <begin position="192"/>
        <end position="212"/>
    </location>
</feature>
<evidence type="ECO:0000256" key="4">
    <source>
        <dbReference type="ARBA" id="ARBA00022989"/>
    </source>
</evidence>
<reference evidence="7 8" key="1">
    <citation type="journal article" date="2019" name="Nat. Microbiol.">
        <title>Mediterranean grassland soil C-N compound turnover is dependent on rainfall and depth, and is mediated by genomically divergent microorganisms.</title>
        <authorList>
            <person name="Diamond S."/>
            <person name="Andeer P.F."/>
            <person name="Li Z."/>
            <person name="Crits-Christoph A."/>
            <person name="Burstein D."/>
            <person name="Anantharaman K."/>
            <person name="Lane K.R."/>
            <person name="Thomas B.C."/>
            <person name="Pan C."/>
            <person name="Northen T.R."/>
            <person name="Banfield J.F."/>
        </authorList>
    </citation>
    <scope>NUCLEOTIDE SEQUENCE [LARGE SCALE GENOMIC DNA]</scope>
    <source>
        <strain evidence="7">WS_6</strain>
    </source>
</reference>
<comment type="similarity">
    <text evidence="2">Belongs to the TMEM19 family.</text>
</comment>
<dbReference type="PANTHER" id="PTHR13353:SF5">
    <property type="entry name" value="TRANSMEMBRANE PROTEIN 19"/>
    <property type="match status" value="1"/>
</dbReference>
<evidence type="ECO:0000256" key="5">
    <source>
        <dbReference type="ARBA" id="ARBA00023136"/>
    </source>
</evidence>
<keyword evidence="4 6" id="KW-1133">Transmembrane helix</keyword>
<feature type="transmembrane region" description="Helical" evidence="6">
    <location>
        <begin position="224"/>
        <end position="243"/>
    </location>
</feature>
<dbReference type="EMBL" id="VBOW01000001">
    <property type="protein sequence ID" value="TMQ61018.1"/>
    <property type="molecule type" value="Genomic_DNA"/>
</dbReference>
<evidence type="ECO:0000313" key="8">
    <source>
        <dbReference type="Proteomes" id="UP000316852"/>
    </source>
</evidence>
<feature type="transmembrane region" description="Helical" evidence="6">
    <location>
        <begin position="94"/>
        <end position="122"/>
    </location>
</feature>
<dbReference type="Pfam" id="PF01940">
    <property type="entry name" value="DUF92"/>
    <property type="match status" value="1"/>
</dbReference>
<dbReference type="GO" id="GO:0016020">
    <property type="term" value="C:membrane"/>
    <property type="evidence" value="ECO:0007669"/>
    <property type="project" value="UniProtKB-SubCell"/>
</dbReference>
<accession>A0A538TBL3</accession>
<dbReference type="PANTHER" id="PTHR13353">
    <property type="entry name" value="TRANSMEMBRANE PROTEIN 19"/>
    <property type="match status" value="1"/>
</dbReference>
<feature type="transmembrane region" description="Helical" evidence="6">
    <location>
        <begin position="166"/>
        <end position="186"/>
    </location>
</feature>
<dbReference type="AlphaFoldDB" id="A0A538TBL3"/>